<organism evidence="2 3">
    <name type="scientific">Rhizoctonia solani</name>
    <dbReference type="NCBI Taxonomy" id="456999"/>
    <lineage>
        <taxon>Eukaryota</taxon>
        <taxon>Fungi</taxon>
        <taxon>Dikarya</taxon>
        <taxon>Basidiomycota</taxon>
        <taxon>Agaricomycotina</taxon>
        <taxon>Agaricomycetes</taxon>
        <taxon>Cantharellales</taxon>
        <taxon>Ceratobasidiaceae</taxon>
        <taxon>Rhizoctonia</taxon>
    </lineage>
</organism>
<name>A0A8H2WBE3_9AGAM</name>
<feature type="compositionally biased region" description="Basic and acidic residues" evidence="1">
    <location>
        <begin position="155"/>
        <end position="171"/>
    </location>
</feature>
<protein>
    <submittedName>
        <fullName evidence="2">Uncharacterized protein</fullName>
    </submittedName>
</protein>
<evidence type="ECO:0000313" key="3">
    <source>
        <dbReference type="Proteomes" id="UP000663846"/>
    </source>
</evidence>
<accession>A0A8H2WBE3</accession>
<feature type="compositionally biased region" description="Basic and acidic residues" evidence="1">
    <location>
        <begin position="73"/>
        <end position="93"/>
    </location>
</feature>
<evidence type="ECO:0000313" key="2">
    <source>
        <dbReference type="EMBL" id="CAE6359233.1"/>
    </source>
</evidence>
<dbReference type="EMBL" id="CAJMWS010000087">
    <property type="protein sequence ID" value="CAE6359233.1"/>
    <property type="molecule type" value="Genomic_DNA"/>
</dbReference>
<dbReference type="AlphaFoldDB" id="A0A8H2WBE3"/>
<sequence>MPYAYETGEKREWTARDARELEEDYKRAIRVTQKHLDDLKSQATAQVKDEQPPVAEEKSFMGKLFCRRNTGKLQDREPSHEANHANSRPEKRPFPPKPKQTQGEGSHWWNRGHCHAPGQSSQSTVEREPYTPLGVANRTSPPPPIPPRYDLMHYPPDRVRRKSEKESASRRRARERALYHLQTDHDIRRFVVLDRPNAPPVQLKPGTWIPGQMNAVDFDRTVIAADKRVDSDVDEFGGLTTRQLIDRFPKPPCFLPPRKSPPLGPLPMPVYTHLPSTRPLKIVPRRQYQDIRDIPIPPAPTEPERSNRDSFIELRRKRSYYV</sequence>
<reference evidence="2" key="1">
    <citation type="submission" date="2021-01" db="EMBL/GenBank/DDBJ databases">
        <authorList>
            <person name="Kaushik A."/>
        </authorList>
    </citation>
    <scope>NUCLEOTIDE SEQUENCE</scope>
    <source>
        <strain evidence="2">AG1-1C</strain>
    </source>
</reference>
<gene>
    <name evidence="2" type="ORF">RDB_LOCUS17384</name>
</gene>
<comment type="caution">
    <text evidence="2">The sequence shown here is derived from an EMBL/GenBank/DDBJ whole genome shotgun (WGS) entry which is preliminary data.</text>
</comment>
<evidence type="ECO:0000256" key="1">
    <source>
        <dbReference type="SAM" id="MobiDB-lite"/>
    </source>
</evidence>
<dbReference type="Proteomes" id="UP000663846">
    <property type="component" value="Unassembled WGS sequence"/>
</dbReference>
<feature type="region of interest" description="Disordered" evidence="1">
    <location>
        <begin position="38"/>
        <end position="171"/>
    </location>
</feature>
<feature type="region of interest" description="Disordered" evidence="1">
    <location>
        <begin position="287"/>
        <end position="310"/>
    </location>
</feature>
<proteinExistence type="predicted"/>
<feature type="compositionally biased region" description="Basic and acidic residues" evidence="1">
    <location>
        <begin position="47"/>
        <end position="60"/>
    </location>
</feature>